<name>A0A4V5TSK8_BACMY</name>
<reference evidence="1 2" key="1">
    <citation type="journal article" date="2019" name="Environ. Microbiol.">
        <title>An active ?-lactamase is a part of an orchestrated cell wall stress resistance network of Bacillus subtilis and related rhizosphere species.</title>
        <authorList>
            <person name="Bucher T."/>
            <person name="Keren-Paz A."/>
            <person name="Hausser J."/>
            <person name="Olender T."/>
            <person name="Cytryn E."/>
            <person name="Kolodkin-Gal I."/>
        </authorList>
    </citation>
    <scope>NUCLEOTIDE SEQUENCE [LARGE SCALE GENOMIC DNA]</scope>
    <source>
        <strain evidence="1 2">I186</strain>
    </source>
</reference>
<organism evidence="1 2">
    <name type="scientific">Bacillus mycoides</name>
    <dbReference type="NCBI Taxonomy" id="1405"/>
    <lineage>
        <taxon>Bacteria</taxon>
        <taxon>Bacillati</taxon>
        <taxon>Bacillota</taxon>
        <taxon>Bacilli</taxon>
        <taxon>Bacillales</taxon>
        <taxon>Bacillaceae</taxon>
        <taxon>Bacillus</taxon>
        <taxon>Bacillus cereus group</taxon>
    </lineage>
</organism>
<evidence type="ECO:0000313" key="2">
    <source>
        <dbReference type="Proteomes" id="UP000305524"/>
    </source>
</evidence>
<dbReference type="Proteomes" id="UP000305524">
    <property type="component" value="Unassembled WGS sequence"/>
</dbReference>
<sequence>MATENKFLKRGIYVLMILCLAVMCFTPFQQKAAAAEVSKQDKQLQAMIDMYQETTKQVSLDKKNELVNLVKENIANGNVETHFGSDVSLDFNKAEVVLINDKLHMVKLSANGGDLLKISGMSVFLDENNKIINVYETHFKQINEQSGSVKAWSDGKLLLDKTVKESTSWSYSKFNDCLAGMGVPAWTVTALMTLCGAACIGTSGLACAPCYYGAGAITGGAIGWCLGQAA</sequence>
<accession>A0A4V5TSK8</accession>
<gene>
    <name evidence="1" type="ORF">FC701_05525</name>
</gene>
<comment type="caution">
    <text evidence="1">The sequence shown here is derived from an EMBL/GenBank/DDBJ whole genome shotgun (WGS) entry which is preliminary data.</text>
</comment>
<protein>
    <submittedName>
        <fullName evidence="1">Uncharacterized protein</fullName>
    </submittedName>
</protein>
<dbReference type="AlphaFoldDB" id="A0A4V5TSK8"/>
<proteinExistence type="predicted"/>
<dbReference type="EMBL" id="SZOD01000119">
    <property type="protein sequence ID" value="TKI86513.1"/>
    <property type="molecule type" value="Genomic_DNA"/>
</dbReference>
<dbReference type="RefSeq" id="WP_137057133.1">
    <property type="nucleotide sequence ID" value="NZ_SZOD01000119.1"/>
</dbReference>
<evidence type="ECO:0000313" key="1">
    <source>
        <dbReference type="EMBL" id="TKI86513.1"/>
    </source>
</evidence>